<keyword evidence="5" id="KW-0067">ATP-binding</keyword>
<dbReference type="PANTHER" id="PTHR24421">
    <property type="entry name" value="NITRATE/NITRITE SENSOR PROTEIN NARX-RELATED"/>
    <property type="match status" value="1"/>
</dbReference>
<feature type="transmembrane region" description="Helical" evidence="4">
    <location>
        <begin position="423"/>
        <end position="443"/>
    </location>
</feature>
<proteinExistence type="predicted"/>
<dbReference type="SUPFAM" id="SSF55874">
    <property type="entry name" value="ATPase domain of HSP90 chaperone/DNA topoisomerase II/histidine kinase"/>
    <property type="match status" value="1"/>
</dbReference>
<dbReference type="PANTHER" id="PTHR24421:SF61">
    <property type="entry name" value="OXYGEN SENSOR HISTIDINE KINASE NREB"/>
    <property type="match status" value="1"/>
</dbReference>
<feature type="transmembrane region" description="Helical" evidence="4">
    <location>
        <begin position="153"/>
        <end position="174"/>
    </location>
</feature>
<protein>
    <submittedName>
        <fullName evidence="5">ATP-binding protein</fullName>
    </submittedName>
</protein>
<accession>A0ABT8HKG8</accession>
<dbReference type="Proteomes" id="UP001172687">
    <property type="component" value="Unassembled WGS sequence"/>
</dbReference>
<dbReference type="InterPro" id="IPR050482">
    <property type="entry name" value="Sensor_HK_TwoCompSys"/>
</dbReference>
<comment type="caution">
    <text evidence="5">The sequence shown here is derived from an EMBL/GenBank/DDBJ whole genome shotgun (WGS) entry which is preliminary data.</text>
</comment>
<evidence type="ECO:0000256" key="3">
    <source>
        <dbReference type="ARBA" id="ARBA00023012"/>
    </source>
</evidence>
<keyword evidence="1" id="KW-0808">Transferase</keyword>
<feature type="transmembrane region" description="Helical" evidence="4">
    <location>
        <begin position="74"/>
        <end position="94"/>
    </location>
</feature>
<keyword evidence="4" id="KW-0812">Transmembrane</keyword>
<dbReference type="InterPro" id="IPR036890">
    <property type="entry name" value="HATPase_C_sf"/>
</dbReference>
<dbReference type="GO" id="GO:0005524">
    <property type="term" value="F:ATP binding"/>
    <property type="evidence" value="ECO:0007669"/>
    <property type="project" value="UniProtKB-KW"/>
</dbReference>
<keyword evidence="3" id="KW-0902">Two-component regulatory system</keyword>
<feature type="transmembrane region" description="Helical" evidence="4">
    <location>
        <begin position="523"/>
        <end position="546"/>
    </location>
</feature>
<evidence type="ECO:0000256" key="4">
    <source>
        <dbReference type="SAM" id="Phobius"/>
    </source>
</evidence>
<gene>
    <name evidence="5" type="ORF">QYF68_26010</name>
</gene>
<dbReference type="Gene3D" id="3.30.565.10">
    <property type="entry name" value="Histidine kinase-like ATPase, C-terminal domain"/>
    <property type="match status" value="1"/>
</dbReference>
<feature type="transmembrane region" description="Helical" evidence="4">
    <location>
        <begin position="397"/>
        <end position="417"/>
    </location>
</feature>
<feature type="transmembrane region" description="Helical" evidence="4">
    <location>
        <begin position="46"/>
        <end position="67"/>
    </location>
</feature>
<dbReference type="EMBL" id="JAUHTC010000089">
    <property type="protein sequence ID" value="MDN4521250.1"/>
    <property type="molecule type" value="Genomic_DNA"/>
</dbReference>
<keyword evidence="4" id="KW-1133">Transmembrane helix</keyword>
<name>A0ABT8HKG8_MYCAO</name>
<evidence type="ECO:0000256" key="1">
    <source>
        <dbReference type="ARBA" id="ARBA00022679"/>
    </source>
</evidence>
<keyword evidence="6" id="KW-1185">Reference proteome</keyword>
<sequence length="741" mass="78837">MATSGISGEPAARHQLMTRAAMVGLLMRNTVNLGVALISLADPATLALPAGKWLLAVLAAWSLFRLLTRSHRPVWLAVDYTLVLAVCLALPALVPAADFFASNTAPQAIAGTAVVSIAVSVSTSASVLMTAGIAAAYACGAAGVIGWEDLSSVTALYYFAVQCATASTIRYMLLRSAGIIDRARSEREDAEVARRVTDAVRDYDREQLALLHDTAASTLLMVGQGSPLPARRLAAQARRDLRALNHGAWVAPPPRVELVAALQECASHLSTPVRFHGRERLWLAGEAAYPVVGAAREAMNNVDRHARASQLRITVSDSFVRLQDDGIGFDVDAPRRGHGIDDSIVGRMTRAGGRARVSSSPGAGTVTELYWAPPPETAVGPATVDPDRLVERTRTRYGLALIAYALVNLAVTVPPAYASSHTLADPALAGVAAIATLASVPGILRQRWAFAWPAGFCLLAVAIAQPALIPHDLLIGYVHWAQGAVGWCLLPLLLALPTRTGAATLAAFWVVNSAVAISRDPSAAMLVNIGLGTASILGVQLFALIFNGLMRDAAEVVEAVTRAHRRLLTRDRIAQALHTEYERRYANIVDSVVPLLQALTRGDHVDSTMQRRARAECRRLRTLFDQAGAFDHPLMQRIRPLIDDAEARDLDVAVDLSGSLPHLDDGQITALITPLTELLDHASTSVRLVLAGADDQVEVSVVVDTTSDVVPAGLHGAEVVVSGRELWCLIRAHGQQATASS</sequence>
<keyword evidence="5" id="KW-0547">Nucleotide-binding</keyword>
<evidence type="ECO:0000256" key="2">
    <source>
        <dbReference type="ARBA" id="ARBA00022777"/>
    </source>
</evidence>
<evidence type="ECO:0000313" key="5">
    <source>
        <dbReference type="EMBL" id="MDN4521250.1"/>
    </source>
</evidence>
<feature type="transmembrane region" description="Helical" evidence="4">
    <location>
        <begin position="450"/>
        <end position="468"/>
    </location>
</feature>
<feature type="transmembrane region" description="Helical" evidence="4">
    <location>
        <begin position="100"/>
        <end position="120"/>
    </location>
</feature>
<dbReference type="CDD" id="cd16917">
    <property type="entry name" value="HATPase_UhpB-NarQ-NarX-like"/>
    <property type="match status" value="1"/>
</dbReference>
<feature type="transmembrane region" description="Helical" evidence="4">
    <location>
        <begin position="20"/>
        <end position="40"/>
    </location>
</feature>
<keyword evidence="2" id="KW-0418">Kinase</keyword>
<evidence type="ECO:0000313" key="6">
    <source>
        <dbReference type="Proteomes" id="UP001172687"/>
    </source>
</evidence>
<feature type="transmembrane region" description="Helical" evidence="4">
    <location>
        <begin position="127"/>
        <end position="147"/>
    </location>
</feature>
<dbReference type="RefSeq" id="WP_208675564.1">
    <property type="nucleotide sequence ID" value="NZ_JAUHTC010000089.1"/>
</dbReference>
<organism evidence="5 6">
    <name type="scientific">Mycolicibacterium austroafricanum</name>
    <name type="common">Mycobacterium austroafricanum</name>
    <dbReference type="NCBI Taxonomy" id="39687"/>
    <lineage>
        <taxon>Bacteria</taxon>
        <taxon>Bacillati</taxon>
        <taxon>Actinomycetota</taxon>
        <taxon>Actinomycetes</taxon>
        <taxon>Mycobacteriales</taxon>
        <taxon>Mycobacteriaceae</taxon>
        <taxon>Mycolicibacterium</taxon>
    </lineage>
</organism>
<reference evidence="5" key="1">
    <citation type="submission" date="2023-07" db="EMBL/GenBank/DDBJ databases">
        <title>Degradation of tert-butanol by M. austroafricanum TBA100.</title>
        <authorList>
            <person name="Helbich S."/>
            <person name="Vainshtein Y."/>
        </authorList>
    </citation>
    <scope>NUCLEOTIDE SEQUENCE</scope>
    <source>
        <strain evidence="5">TBA100</strain>
    </source>
</reference>
<keyword evidence="4" id="KW-0472">Membrane</keyword>